<evidence type="ECO:0000313" key="2">
    <source>
        <dbReference type="Proteomes" id="UP001620295"/>
    </source>
</evidence>
<protein>
    <recommendedName>
        <fullName evidence="3">Transposase</fullName>
    </recommendedName>
</protein>
<gene>
    <name evidence="1" type="ORF">ACI2L5_05915</name>
</gene>
<evidence type="ECO:0008006" key="3">
    <source>
        <dbReference type="Google" id="ProtNLM"/>
    </source>
</evidence>
<name>A0ABW8LJB5_9ACTN</name>
<organism evidence="1 2">
    <name type="scientific">Streptomyces milbemycinicus</name>
    <dbReference type="NCBI Taxonomy" id="476552"/>
    <lineage>
        <taxon>Bacteria</taxon>
        <taxon>Bacillati</taxon>
        <taxon>Actinomycetota</taxon>
        <taxon>Actinomycetes</taxon>
        <taxon>Kitasatosporales</taxon>
        <taxon>Streptomycetaceae</taxon>
        <taxon>Streptomyces</taxon>
    </lineage>
</organism>
<keyword evidence="2" id="KW-1185">Reference proteome</keyword>
<evidence type="ECO:0000313" key="1">
    <source>
        <dbReference type="EMBL" id="MFK4264461.1"/>
    </source>
</evidence>
<reference evidence="1 2" key="1">
    <citation type="submission" date="2024-11" db="EMBL/GenBank/DDBJ databases">
        <title>The Natural Products Discovery Center: Release of the First 8490 Sequenced Strains for Exploring Actinobacteria Biosynthetic Diversity.</title>
        <authorList>
            <person name="Kalkreuter E."/>
            <person name="Kautsar S.A."/>
            <person name="Yang D."/>
            <person name="Bader C.D."/>
            <person name="Teijaro C.N."/>
            <person name="Fluegel L."/>
            <person name="Davis C.M."/>
            <person name="Simpson J.R."/>
            <person name="Lauterbach L."/>
            <person name="Steele A.D."/>
            <person name="Gui C."/>
            <person name="Meng S."/>
            <person name="Li G."/>
            <person name="Viehrig K."/>
            <person name="Ye F."/>
            <person name="Su P."/>
            <person name="Kiefer A.F."/>
            <person name="Nichols A."/>
            <person name="Cepeda A.J."/>
            <person name="Yan W."/>
            <person name="Fan B."/>
            <person name="Jiang Y."/>
            <person name="Adhikari A."/>
            <person name="Zheng C.-J."/>
            <person name="Schuster L."/>
            <person name="Cowan T.M."/>
            <person name="Smanski M.J."/>
            <person name="Chevrette M.G."/>
            <person name="De Carvalho L.P.S."/>
            <person name="Shen B."/>
        </authorList>
    </citation>
    <scope>NUCLEOTIDE SEQUENCE [LARGE SCALE GENOMIC DNA]</scope>
    <source>
        <strain evidence="1 2">NPDC020863</strain>
    </source>
</reference>
<proteinExistence type="predicted"/>
<comment type="caution">
    <text evidence="1">The sequence shown here is derived from an EMBL/GenBank/DDBJ whole genome shotgun (WGS) entry which is preliminary data.</text>
</comment>
<dbReference type="RefSeq" id="WP_358632779.1">
    <property type="nucleotide sequence ID" value="NZ_JBFACG010000003.1"/>
</dbReference>
<sequence>MRPLPYATSDRGVDLVAVERVLKGTLHHSALDPEWRVYAARHSDEPAKSVAQALGVAEKTVIRWRAEAGDAPA</sequence>
<dbReference type="Proteomes" id="UP001620295">
    <property type="component" value="Unassembled WGS sequence"/>
</dbReference>
<dbReference type="EMBL" id="JBJDQH010000002">
    <property type="protein sequence ID" value="MFK4264461.1"/>
    <property type="molecule type" value="Genomic_DNA"/>
</dbReference>
<accession>A0ABW8LJB5</accession>